<accession>A0A367S2F8</accession>
<dbReference type="AlphaFoldDB" id="A0A367S2F8"/>
<evidence type="ECO:0000313" key="3">
    <source>
        <dbReference type="Proteomes" id="UP000252107"/>
    </source>
</evidence>
<keyword evidence="1" id="KW-0812">Transmembrane</keyword>
<feature type="transmembrane region" description="Helical" evidence="1">
    <location>
        <begin position="60"/>
        <end position="80"/>
    </location>
</feature>
<protein>
    <submittedName>
        <fullName evidence="2">Uncharacterized protein</fullName>
    </submittedName>
</protein>
<keyword evidence="1" id="KW-0472">Membrane</keyword>
<keyword evidence="3" id="KW-1185">Reference proteome</keyword>
<organism evidence="2 3">
    <name type="scientific">Nostoc minutum NIES-26</name>
    <dbReference type="NCBI Taxonomy" id="1844469"/>
    <lineage>
        <taxon>Bacteria</taxon>
        <taxon>Bacillati</taxon>
        <taxon>Cyanobacteriota</taxon>
        <taxon>Cyanophyceae</taxon>
        <taxon>Nostocales</taxon>
        <taxon>Nostocaceae</taxon>
        <taxon>Nostoc</taxon>
    </lineage>
</organism>
<evidence type="ECO:0000256" key="1">
    <source>
        <dbReference type="SAM" id="Phobius"/>
    </source>
</evidence>
<feature type="transmembrane region" description="Helical" evidence="1">
    <location>
        <begin position="95"/>
        <end position="118"/>
    </location>
</feature>
<proteinExistence type="predicted"/>
<evidence type="ECO:0000313" key="2">
    <source>
        <dbReference type="EMBL" id="RCJ42183.1"/>
    </source>
</evidence>
<sequence length="119" mass="13688">MFDPLILTFVLGLIIPFCLAQIMPNMKWLIAYAFSFGTLATYLHYDHLTRPIERQGNGFVYLFATALIYLISLSGIIGIVNRSVILFLKSEGYKINILFIINILCLDVMIIYIAFLMWK</sequence>
<gene>
    <name evidence="2" type="ORF">A6770_08200</name>
</gene>
<feature type="transmembrane region" description="Helical" evidence="1">
    <location>
        <begin position="30"/>
        <end position="48"/>
    </location>
</feature>
<name>A0A367S2F8_9NOSO</name>
<comment type="caution">
    <text evidence="2">The sequence shown here is derived from an EMBL/GenBank/DDBJ whole genome shotgun (WGS) entry which is preliminary data.</text>
</comment>
<dbReference type="Proteomes" id="UP000252107">
    <property type="component" value="Unassembled WGS sequence"/>
</dbReference>
<reference evidence="2" key="1">
    <citation type="submission" date="2016-04" db="EMBL/GenBank/DDBJ databases">
        <authorList>
            <person name="Tabuchi Yagui T.R."/>
        </authorList>
    </citation>
    <scope>NUCLEOTIDE SEQUENCE [LARGE SCALE GENOMIC DNA]</scope>
    <source>
        <strain evidence="2">NIES-26</strain>
    </source>
</reference>
<keyword evidence="1" id="KW-1133">Transmembrane helix</keyword>
<dbReference type="EMBL" id="LXQD01000012">
    <property type="protein sequence ID" value="RCJ42183.1"/>
    <property type="molecule type" value="Genomic_DNA"/>
</dbReference>